<keyword evidence="2" id="KW-0238">DNA-binding</keyword>
<keyword evidence="6" id="KW-1185">Reference proteome</keyword>
<keyword evidence="3" id="KW-0804">Transcription</keyword>
<dbReference type="InterPro" id="IPR002577">
    <property type="entry name" value="HTH_HxlR"/>
</dbReference>
<dbReference type="InterPro" id="IPR036390">
    <property type="entry name" value="WH_DNA-bd_sf"/>
</dbReference>
<evidence type="ECO:0000256" key="3">
    <source>
        <dbReference type="ARBA" id="ARBA00023163"/>
    </source>
</evidence>
<dbReference type="PANTHER" id="PTHR33204:SF18">
    <property type="entry name" value="TRANSCRIPTIONAL REGULATORY PROTEIN"/>
    <property type="match status" value="1"/>
</dbReference>
<evidence type="ECO:0000313" key="5">
    <source>
        <dbReference type="EMBL" id="GAA2229758.1"/>
    </source>
</evidence>
<dbReference type="Gene3D" id="1.10.10.10">
    <property type="entry name" value="Winged helix-like DNA-binding domain superfamily/Winged helix DNA-binding domain"/>
    <property type="match status" value="1"/>
</dbReference>
<reference evidence="6" key="1">
    <citation type="journal article" date="2019" name="Int. J. Syst. Evol. Microbiol.">
        <title>The Global Catalogue of Microorganisms (GCM) 10K type strain sequencing project: providing services to taxonomists for standard genome sequencing and annotation.</title>
        <authorList>
            <consortium name="The Broad Institute Genomics Platform"/>
            <consortium name="The Broad Institute Genome Sequencing Center for Infectious Disease"/>
            <person name="Wu L."/>
            <person name="Ma J."/>
        </authorList>
    </citation>
    <scope>NUCLEOTIDE SEQUENCE [LARGE SCALE GENOMIC DNA]</scope>
    <source>
        <strain evidence="6">JCM 16117</strain>
    </source>
</reference>
<dbReference type="Proteomes" id="UP001500929">
    <property type="component" value="Unassembled WGS sequence"/>
</dbReference>
<sequence>MSGYRQFCGLAVALDVVGDRWNLLIIRELLIAPRRFSQLRAALPGAASNLLTERLRTLEDRGLLARSHDPSRKAVEYSLTPTGAGLREPVHALVRWGAQFMAAGPSQGDLVRGEWIQLAAEALLPNATVDAVEPKLDQEGRVALTIRADDVDAAVVQITGAPAAVLGTLAAAIPIERVHAFGVDIEDRDGALRSLLPAAK</sequence>
<evidence type="ECO:0000256" key="2">
    <source>
        <dbReference type="ARBA" id="ARBA00023125"/>
    </source>
</evidence>
<dbReference type="Pfam" id="PF01638">
    <property type="entry name" value="HxlR"/>
    <property type="match status" value="1"/>
</dbReference>
<protein>
    <submittedName>
        <fullName evidence="5">Winged helix-turn-helix transcriptional regulator</fullName>
    </submittedName>
</protein>
<evidence type="ECO:0000259" key="4">
    <source>
        <dbReference type="PROSITE" id="PS51118"/>
    </source>
</evidence>
<dbReference type="SUPFAM" id="SSF46785">
    <property type="entry name" value="Winged helix' DNA-binding domain"/>
    <property type="match status" value="1"/>
</dbReference>
<dbReference type="RefSeq" id="WP_259478805.1">
    <property type="nucleotide sequence ID" value="NZ_BAAAQY010000003.1"/>
</dbReference>
<proteinExistence type="predicted"/>
<dbReference type="PANTHER" id="PTHR33204">
    <property type="entry name" value="TRANSCRIPTIONAL REGULATOR, MARR FAMILY"/>
    <property type="match status" value="1"/>
</dbReference>
<evidence type="ECO:0000256" key="1">
    <source>
        <dbReference type="ARBA" id="ARBA00023015"/>
    </source>
</evidence>
<gene>
    <name evidence="5" type="ORF">GCM10009851_13010</name>
</gene>
<dbReference type="EMBL" id="BAAAQY010000003">
    <property type="protein sequence ID" value="GAA2229758.1"/>
    <property type="molecule type" value="Genomic_DNA"/>
</dbReference>
<accession>A0ABP5QA77</accession>
<comment type="caution">
    <text evidence="5">The sequence shown here is derived from an EMBL/GenBank/DDBJ whole genome shotgun (WGS) entry which is preliminary data.</text>
</comment>
<name>A0ABP5QA77_9MICO</name>
<dbReference type="InterPro" id="IPR036388">
    <property type="entry name" value="WH-like_DNA-bd_sf"/>
</dbReference>
<keyword evidence="1" id="KW-0805">Transcription regulation</keyword>
<organism evidence="5 6">
    <name type="scientific">Herbiconiux moechotypicola</name>
    <dbReference type="NCBI Taxonomy" id="637393"/>
    <lineage>
        <taxon>Bacteria</taxon>
        <taxon>Bacillati</taxon>
        <taxon>Actinomycetota</taxon>
        <taxon>Actinomycetes</taxon>
        <taxon>Micrococcales</taxon>
        <taxon>Microbacteriaceae</taxon>
        <taxon>Herbiconiux</taxon>
    </lineage>
</organism>
<feature type="domain" description="HTH hxlR-type" evidence="4">
    <location>
        <begin position="8"/>
        <end position="105"/>
    </location>
</feature>
<evidence type="ECO:0000313" key="6">
    <source>
        <dbReference type="Proteomes" id="UP001500929"/>
    </source>
</evidence>
<dbReference type="PROSITE" id="PS51118">
    <property type="entry name" value="HTH_HXLR"/>
    <property type="match status" value="1"/>
</dbReference>